<accession>A0ABV8NXK0</accession>
<evidence type="ECO:0000313" key="2">
    <source>
        <dbReference type="Proteomes" id="UP001595848"/>
    </source>
</evidence>
<dbReference type="EMBL" id="JBHSBV010000002">
    <property type="protein sequence ID" value="MFC4200623.1"/>
    <property type="molecule type" value="Genomic_DNA"/>
</dbReference>
<gene>
    <name evidence="1" type="ORF">ACFOY1_06640</name>
</gene>
<proteinExistence type="predicted"/>
<sequence>MATFPDYATILLDGFDKQADYGVLRTDMDGGIAKQRARYSLPIVTRNAQILVESVEDKNGFDAWVKTDLFGGAGWFDWTDPLDGVTKQARIVKGAVKWTSPGIIWLAQVQIETVG</sequence>
<dbReference type="RefSeq" id="WP_217964139.1">
    <property type="nucleotide sequence ID" value="NZ_JAHTBN010000003.1"/>
</dbReference>
<organism evidence="1 2">
    <name type="scientific">Candidimonas humi</name>
    <dbReference type="NCBI Taxonomy" id="683355"/>
    <lineage>
        <taxon>Bacteria</taxon>
        <taxon>Pseudomonadati</taxon>
        <taxon>Pseudomonadota</taxon>
        <taxon>Betaproteobacteria</taxon>
        <taxon>Burkholderiales</taxon>
        <taxon>Alcaligenaceae</taxon>
        <taxon>Candidimonas</taxon>
    </lineage>
</organism>
<name>A0ABV8NXK0_9BURK</name>
<keyword evidence="2" id="KW-1185">Reference proteome</keyword>
<reference evidence="2" key="1">
    <citation type="journal article" date="2019" name="Int. J. Syst. Evol. Microbiol.">
        <title>The Global Catalogue of Microorganisms (GCM) 10K type strain sequencing project: providing services to taxonomists for standard genome sequencing and annotation.</title>
        <authorList>
            <consortium name="The Broad Institute Genomics Platform"/>
            <consortium name="The Broad Institute Genome Sequencing Center for Infectious Disease"/>
            <person name="Wu L."/>
            <person name="Ma J."/>
        </authorList>
    </citation>
    <scope>NUCLEOTIDE SEQUENCE [LARGE SCALE GENOMIC DNA]</scope>
    <source>
        <strain evidence="2">LMG 24813</strain>
    </source>
</reference>
<dbReference type="Proteomes" id="UP001595848">
    <property type="component" value="Unassembled WGS sequence"/>
</dbReference>
<protein>
    <submittedName>
        <fullName evidence="1">Uncharacterized protein</fullName>
    </submittedName>
</protein>
<comment type="caution">
    <text evidence="1">The sequence shown here is derived from an EMBL/GenBank/DDBJ whole genome shotgun (WGS) entry which is preliminary data.</text>
</comment>
<evidence type="ECO:0000313" key="1">
    <source>
        <dbReference type="EMBL" id="MFC4200623.1"/>
    </source>
</evidence>